<evidence type="ECO:0000256" key="1">
    <source>
        <dbReference type="SAM" id="MobiDB-lite"/>
    </source>
</evidence>
<proteinExistence type="predicted"/>
<accession>A0AAV1F9C4</accession>
<feature type="compositionally biased region" description="Basic and acidic residues" evidence="1">
    <location>
        <begin position="68"/>
        <end position="79"/>
    </location>
</feature>
<name>A0AAV1F9C4_XYRNO</name>
<dbReference type="AlphaFoldDB" id="A0AAV1F9C4"/>
<protein>
    <submittedName>
        <fullName evidence="2">Uncharacterized protein</fullName>
    </submittedName>
</protein>
<reference evidence="2" key="1">
    <citation type="submission" date="2023-08" db="EMBL/GenBank/DDBJ databases">
        <authorList>
            <person name="Alioto T."/>
            <person name="Alioto T."/>
            <person name="Gomez Garrido J."/>
        </authorList>
    </citation>
    <scope>NUCLEOTIDE SEQUENCE</scope>
</reference>
<dbReference type="Proteomes" id="UP001178508">
    <property type="component" value="Chromosome 6"/>
</dbReference>
<keyword evidence="3" id="KW-1185">Reference proteome</keyword>
<evidence type="ECO:0000313" key="3">
    <source>
        <dbReference type="Proteomes" id="UP001178508"/>
    </source>
</evidence>
<sequence>MSNQLCQIDCLPEDGCLLLLRPGRKGEWNIVSPQGDRAESIFCQDIVPPLLSGLLSLCSRYGQSPPHLDPEETVEKKETQGFSSDLMDCSTHEETMSRFF</sequence>
<feature type="region of interest" description="Disordered" evidence="1">
    <location>
        <begin position="64"/>
        <end position="87"/>
    </location>
</feature>
<organism evidence="2 3">
    <name type="scientific">Xyrichtys novacula</name>
    <name type="common">Pearly razorfish</name>
    <name type="synonym">Hemipteronotus novacula</name>
    <dbReference type="NCBI Taxonomy" id="13765"/>
    <lineage>
        <taxon>Eukaryota</taxon>
        <taxon>Metazoa</taxon>
        <taxon>Chordata</taxon>
        <taxon>Craniata</taxon>
        <taxon>Vertebrata</taxon>
        <taxon>Euteleostomi</taxon>
        <taxon>Actinopterygii</taxon>
        <taxon>Neopterygii</taxon>
        <taxon>Teleostei</taxon>
        <taxon>Neoteleostei</taxon>
        <taxon>Acanthomorphata</taxon>
        <taxon>Eupercaria</taxon>
        <taxon>Labriformes</taxon>
        <taxon>Labridae</taxon>
        <taxon>Xyrichtys</taxon>
    </lineage>
</organism>
<gene>
    <name evidence="2" type="ORF">XNOV1_A011981</name>
</gene>
<evidence type="ECO:0000313" key="2">
    <source>
        <dbReference type="EMBL" id="CAJ1057937.1"/>
    </source>
</evidence>
<dbReference type="EMBL" id="OY660869">
    <property type="protein sequence ID" value="CAJ1057937.1"/>
    <property type="molecule type" value="Genomic_DNA"/>
</dbReference>